<protein>
    <submittedName>
        <fullName evidence="1 3">Uncharacterized protein</fullName>
    </submittedName>
</protein>
<dbReference type="EMBL" id="UZAH01029058">
    <property type="protein sequence ID" value="VDP04026.1"/>
    <property type="molecule type" value="Genomic_DNA"/>
</dbReference>
<evidence type="ECO:0000313" key="3">
    <source>
        <dbReference type="WBParaSite" id="HPBE_0001581901-mRNA-1"/>
    </source>
</evidence>
<sequence length="87" mass="10227">MPSDRTIPARVRLCLTLKHDVIGIQQRPRSCLLEISCNCIHDDREEQWGERRPLVHSDRYRELHRGTRWCSYSCMASTVPQQATKPH</sequence>
<evidence type="ECO:0000313" key="1">
    <source>
        <dbReference type="EMBL" id="VDP04026.1"/>
    </source>
</evidence>
<organism evidence="2 3">
    <name type="scientific">Heligmosomoides polygyrus</name>
    <name type="common">Parasitic roundworm</name>
    <dbReference type="NCBI Taxonomy" id="6339"/>
    <lineage>
        <taxon>Eukaryota</taxon>
        <taxon>Metazoa</taxon>
        <taxon>Ecdysozoa</taxon>
        <taxon>Nematoda</taxon>
        <taxon>Chromadorea</taxon>
        <taxon>Rhabditida</taxon>
        <taxon>Rhabditina</taxon>
        <taxon>Rhabditomorpha</taxon>
        <taxon>Strongyloidea</taxon>
        <taxon>Heligmosomidae</taxon>
        <taxon>Heligmosomoides</taxon>
    </lineage>
</organism>
<accession>A0A3P8EA11</accession>
<evidence type="ECO:0000313" key="2">
    <source>
        <dbReference type="Proteomes" id="UP000050761"/>
    </source>
</evidence>
<proteinExistence type="predicted"/>
<dbReference type="Proteomes" id="UP000050761">
    <property type="component" value="Unassembled WGS sequence"/>
</dbReference>
<dbReference type="WBParaSite" id="HPBE_0001581901-mRNA-1">
    <property type="protein sequence ID" value="HPBE_0001581901-mRNA-1"/>
    <property type="gene ID" value="HPBE_0001581901"/>
</dbReference>
<keyword evidence="2" id="KW-1185">Reference proteome</keyword>
<accession>A0A183G365</accession>
<gene>
    <name evidence="1" type="ORF">HPBE_LOCUS15818</name>
</gene>
<dbReference type="AlphaFoldDB" id="A0A183G365"/>
<reference evidence="1 2" key="1">
    <citation type="submission" date="2018-11" db="EMBL/GenBank/DDBJ databases">
        <authorList>
            <consortium name="Pathogen Informatics"/>
        </authorList>
    </citation>
    <scope>NUCLEOTIDE SEQUENCE [LARGE SCALE GENOMIC DNA]</scope>
</reference>
<name>A0A183G365_HELPZ</name>
<reference evidence="3" key="2">
    <citation type="submission" date="2019-09" db="UniProtKB">
        <authorList>
            <consortium name="WormBaseParasite"/>
        </authorList>
    </citation>
    <scope>IDENTIFICATION</scope>
</reference>